<feature type="transmembrane region" description="Helical" evidence="1">
    <location>
        <begin position="50"/>
        <end position="73"/>
    </location>
</feature>
<dbReference type="OrthoDB" id="3245801at2759"/>
<organism evidence="3 4">
    <name type="scientific">Gymnopilus junonius</name>
    <name type="common">Spectacular rustgill mushroom</name>
    <name type="synonym">Gymnopilus spectabilis subsp. junonius</name>
    <dbReference type="NCBI Taxonomy" id="109634"/>
    <lineage>
        <taxon>Eukaryota</taxon>
        <taxon>Fungi</taxon>
        <taxon>Dikarya</taxon>
        <taxon>Basidiomycota</taxon>
        <taxon>Agaricomycotina</taxon>
        <taxon>Agaricomycetes</taxon>
        <taxon>Agaricomycetidae</taxon>
        <taxon>Agaricales</taxon>
        <taxon>Agaricineae</taxon>
        <taxon>Hymenogastraceae</taxon>
        <taxon>Gymnopilus</taxon>
    </lineage>
</organism>
<gene>
    <name evidence="3" type="ORF">CPB84DRAFT_1219402</name>
</gene>
<keyword evidence="1" id="KW-0812">Transmembrane</keyword>
<accession>A0A9P5TT82</accession>
<dbReference type="Proteomes" id="UP000724874">
    <property type="component" value="Unassembled WGS sequence"/>
</dbReference>
<comment type="caution">
    <text evidence="3">The sequence shown here is derived from an EMBL/GenBank/DDBJ whole genome shotgun (WGS) entry which is preliminary data.</text>
</comment>
<dbReference type="Pfam" id="PF18142">
    <property type="entry name" value="SLATT_fungal"/>
    <property type="match status" value="2"/>
</dbReference>
<feature type="domain" description="SMODS and SLOG-associating 2TM effector" evidence="2">
    <location>
        <begin position="33"/>
        <end position="76"/>
    </location>
</feature>
<evidence type="ECO:0000313" key="3">
    <source>
        <dbReference type="EMBL" id="KAF8910443.1"/>
    </source>
</evidence>
<dbReference type="InterPro" id="IPR041622">
    <property type="entry name" value="SLATT_fungi"/>
</dbReference>
<feature type="transmembrane region" description="Helical" evidence="1">
    <location>
        <begin position="96"/>
        <end position="121"/>
    </location>
</feature>
<proteinExistence type="predicted"/>
<dbReference type="EMBL" id="JADNYJ010000006">
    <property type="protein sequence ID" value="KAF8910443.1"/>
    <property type="molecule type" value="Genomic_DNA"/>
</dbReference>
<keyword evidence="1" id="KW-0472">Membrane</keyword>
<sequence>MAKSKAHSKVRRARFKCAIRVGVGFRLQPTINHATTERDKYALKAKWTGWILNAAIGLQVLLGSLTTGLSAVATTGRSVRYLLCATYCTCVHTIDIFLLFQAAVNTTILGALSTIVASYLARARGSNEPELSIARTKDLDQFIRDCEAFKLDNGSDMTGKYDEELIAKRRRFEELLGNANGERKLAPPV</sequence>
<reference evidence="3" key="1">
    <citation type="submission" date="2020-11" db="EMBL/GenBank/DDBJ databases">
        <authorList>
            <consortium name="DOE Joint Genome Institute"/>
            <person name="Ahrendt S."/>
            <person name="Riley R."/>
            <person name="Andreopoulos W."/>
            <person name="LaButti K."/>
            <person name="Pangilinan J."/>
            <person name="Ruiz-duenas F.J."/>
            <person name="Barrasa J.M."/>
            <person name="Sanchez-Garcia M."/>
            <person name="Camarero S."/>
            <person name="Miyauchi S."/>
            <person name="Serrano A."/>
            <person name="Linde D."/>
            <person name="Babiker R."/>
            <person name="Drula E."/>
            <person name="Ayuso-Fernandez I."/>
            <person name="Pacheco R."/>
            <person name="Padilla G."/>
            <person name="Ferreira P."/>
            <person name="Barriuso J."/>
            <person name="Kellner H."/>
            <person name="Castanera R."/>
            <person name="Alfaro M."/>
            <person name="Ramirez L."/>
            <person name="Pisabarro A.G."/>
            <person name="Kuo A."/>
            <person name="Tritt A."/>
            <person name="Lipzen A."/>
            <person name="He G."/>
            <person name="Yan M."/>
            <person name="Ng V."/>
            <person name="Cullen D."/>
            <person name="Martin F."/>
            <person name="Rosso M.-N."/>
            <person name="Henrissat B."/>
            <person name="Hibbett D."/>
            <person name="Martinez A.T."/>
            <person name="Grigoriev I.V."/>
        </authorList>
    </citation>
    <scope>NUCLEOTIDE SEQUENCE</scope>
    <source>
        <strain evidence="3">AH 44721</strain>
    </source>
</reference>
<dbReference type="NCBIfam" id="NF033635">
    <property type="entry name" value="SLATT_fungal"/>
    <property type="match status" value="1"/>
</dbReference>
<evidence type="ECO:0000259" key="2">
    <source>
        <dbReference type="Pfam" id="PF18142"/>
    </source>
</evidence>
<keyword evidence="1" id="KW-1133">Transmembrane helix</keyword>
<protein>
    <recommendedName>
        <fullName evidence="2">SMODS and SLOG-associating 2TM effector domain-containing protein</fullName>
    </recommendedName>
</protein>
<dbReference type="AlphaFoldDB" id="A0A9P5TT82"/>
<evidence type="ECO:0000256" key="1">
    <source>
        <dbReference type="SAM" id="Phobius"/>
    </source>
</evidence>
<evidence type="ECO:0000313" key="4">
    <source>
        <dbReference type="Proteomes" id="UP000724874"/>
    </source>
</evidence>
<keyword evidence="4" id="KW-1185">Reference proteome</keyword>
<feature type="domain" description="SMODS and SLOG-associating 2TM effector" evidence="2">
    <location>
        <begin position="103"/>
        <end position="178"/>
    </location>
</feature>
<name>A0A9P5TT82_GYMJU</name>